<evidence type="ECO:0000313" key="2">
    <source>
        <dbReference type="Proteomes" id="UP000814033"/>
    </source>
</evidence>
<evidence type="ECO:0000313" key="1">
    <source>
        <dbReference type="EMBL" id="KAI0042467.1"/>
    </source>
</evidence>
<proteinExistence type="predicted"/>
<dbReference type="EMBL" id="MU276065">
    <property type="protein sequence ID" value="KAI0042467.1"/>
    <property type="molecule type" value="Genomic_DNA"/>
</dbReference>
<dbReference type="Proteomes" id="UP000814033">
    <property type="component" value="Unassembled WGS sequence"/>
</dbReference>
<reference evidence="1" key="1">
    <citation type="submission" date="2021-02" db="EMBL/GenBank/DDBJ databases">
        <authorList>
            <consortium name="DOE Joint Genome Institute"/>
            <person name="Ahrendt S."/>
            <person name="Looney B.P."/>
            <person name="Miyauchi S."/>
            <person name="Morin E."/>
            <person name="Drula E."/>
            <person name="Courty P.E."/>
            <person name="Chicoki N."/>
            <person name="Fauchery L."/>
            <person name="Kohler A."/>
            <person name="Kuo A."/>
            <person name="Labutti K."/>
            <person name="Pangilinan J."/>
            <person name="Lipzen A."/>
            <person name="Riley R."/>
            <person name="Andreopoulos W."/>
            <person name="He G."/>
            <person name="Johnson J."/>
            <person name="Barry K.W."/>
            <person name="Grigoriev I.V."/>
            <person name="Nagy L."/>
            <person name="Hibbett D."/>
            <person name="Henrissat B."/>
            <person name="Matheny P.B."/>
            <person name="Labbe J."/>
            <person name="Martin F."/>
        </authorList>
    </citation>
    <scope>NUCLEOTIDE SEQUENCE</scope>
    <source>
        <strain evidence="1">FP105234-sp</strain>
    </source>
</reference>
<comment type="caution">
    <text evidence="1">The sequence shown here is derived from an EMBL/GenBank/DDBJ whole genome shotgun (WGS) entry which is preliminary data.</text>
</comment>
<accession>A0ACB8RF00</accession>
<reference evidence="1" key="2">
    <citation type="journal article" date="2022" name="New Phytol.">
        <title>Evolutionary transition to the ectomycorrhizal habit in the genomes of a hyperdiverse lineage of mushroom-forming fungi.</title>
        <authorList>
            <person name="Looney B."/>
            <person name="Miyauchi S."/>
            <person name="Morin E."/>
            <person name="Drula E."/>
            <person name="Courty P.E."/>
            <person name="Kohler A."/>
            <person name="Kuo A."/>
            <person name="LaButti K."/>
            <person name="Pangilinan J."/>
            <person name="Lipzen A."/>
            <person name="Riley R."/>
            <person name="Andreopoulos W."/>
            <person name="He G."/>
            <person name="Johnson J."/>
            <person name="Nolan M."/>
            <person name="Tritt A."/>
            <person name="Barry K.W."/>
            <person name="Grigoriev I.V."/>
            <person name="Nagy L.G."/>
            <person name="Hibbett D."/>
            <person name="Henrissat B."/>
            <person name="Matheny P.B."/>
            <person name="Labbe J."/>
            <person name="Martin F.M."/>
        </authorList>
    </citation>
    <scope>NUCLEOTIDE SEQUENCE</scope>
    <source>
        <strain evidence="1">FP105234-sp</strain>
    </source>
</reference>
<gene>
    <name evidence="1" type="ORF">FA95DRAFT_1575736</name>
</gene>
<name>A0ACB8RF00_9AGAM</name>
<keyword evidence="2" id="KW-1185">Reference proteome</keyword>
<organism evidence="1 2">
    <name type="scientific">Auriscalpium vulgare</name>
    <dbReference type="NCBI Taxonomy" id="40419"/>
    <lineage>
        <taxon>Eukaryota</taxon>
        <taxon>Fungi</taxon>
        <taxon>Dikarya</taxon>
        <taxon>Basidiomycota</taxon>
        <taxon>Agaricomycotina</taxon>
        <taxon>Agaricomycetes</taxon>
        <taxon>Russulales</taxon>
        <taxon>Auriscalpiaceae</taxon>
        <taxon>Auriscalpium</taxon>
    </lineage>
</organism>
<sequence length="501" mass="54222">MSKRTSARRTLAQHKGQQQPTDLDMSMPVDLEQVVAWKEGALARGAGTTPPPGAMDTDDDPEPMTPTQPTFSSAFATMNPFAALDPSTPATSTRDVPQAAPSVENLREQLNNVADTPAAPPAEGLAASMHAPAAQRAPTQPVSHTLAEEDAEPDPFPALVPPFRIPQPTPPRGNVPVVTHAPEERNALICAHINASANYVSTANLPDLGTADPLALTSPPFPAIHHLYPAQAWEGVQHSQVEAWHASTDGHALLLRSFATTAHLTNNQQLTVSNIGRVLSAYIGLTNPQIFPPIPLETAPMTGRLPKVFLIKGLTAAEAAAILDGNADVLATVIKTWNKPATLAFFDELMESTMTSEKPLTVTQLHPFLSSIEAVLIPMKATDDHPTHRFSIVAKSVTLVNDDHWFQLVEHFKSLRYPSNFHGTGVAARPSYCHLCNGCDHPHGLCTFPQLTGWNGEGNDPPPPQQPHSAPNQPNQGEDRYQDRRRRNKAPYNDRQRGQHA</sequence>
<protein>
    <submittedName>
        <fullName evidence="1">Uncharacterized protein</fullName>
    </submittedName>
</protein>